<dbReference type="CDD" id="cd00462">
    <property type="entry name" value="PTH"/>
    <property type="match status" value="1"/>
</dbReference>
<evidence type="ECO:0000313" key="5">
    <source>
        <dbReference type="Proteomes" id="UP000229612"/>
    </source>
</evidence>
<comment type="caution">
    <text evidence="4">The sequence shown here is derived from an EMBL/GenBank/DDBJ whole genome shotgun (WGS) entry which is preliminary data.</text>
</comment>
<keyword evidence="3" id="KW-0694">RNA-binding</keyword>
<dbReference type="InterPro" id="IPR036416">
    <property type="entry name" value="Pept_tRNA_hydro_sf"/>
</dbReference>
<dbReference type="SUPFAM" id="SSF53178">
    <property type="entry name" value="Peptidyl-tRNA hydrolase-like"/>
    <property type="match status" value="1"/>
</dbReference>
<accession>A0A2H0UHM5</accession>
<dbReference type="PANTHER" id="PTHR17224:SF1">
    <property type="entry name" value="PEPTIDYL-TRNA HYDROLASE"/>
    <property type="match status" value="1"/>
</dbReference>
<dbReference type="InterPro" id="IPR001328">
    <property type="entry name" value="Pept_tRNA_hydro"/>
</dbReference>
<gene>
    <name evidence="4" type="ORF">COU14_01920</name>
</gene>
<dbReference type="EMBL" id="PFBG01000020">
    <property type="protein sequence ID" value="PIR85902.1"/>
    <property type="molecule type" value="Genomic_DNA"/>
</dbReference>
<keyword evidence="1" id="KW-0820">tRNA-binding</keyword>
<evidence type="ECO:0000256" key="1">
    <source>
        <dbReference type="ARBA" id="ARBA00022555"/>
    </source>
</evidence>
<dbReference type="NCBIfam" id="TIGR00447">
    <property type="entry name" value="pth"/>
    <property type="match status" value="1"/>
</dbReference>
<dbReference type="GO" id="GO:0004045">
    <property type="term" value="F:peptidyl-tRNA hydrolase activity"/>
    <property type="evidence" value="ECO:0007669"/>
    <property type="project" value="InterPro"/>
</dbReference>
<proteinExistence type="predicted"/>
<name>A0A2H0UHM5_9BACT</name>
<dbReference type="Pfam" id="PF01195">
    <property type="entry name" value="Pept_tRNA_hydro"/>
    <property type="match status" value="1"/>
</dbReference>
<evidence type="ECO:0000313" key="4">
    <source>
        <dbReference type="EMBL" id="PIR85902.1"/>
    </source>
</evidence>
<reference evidence="5" key="1">
    <citation type="submission" date="2017-09" db="EMBL/GenBank/DDBJ databases">
        <title>Depth-based differentiation of microbial function through sediment-hosted aquifers and enrichment of novel symbionts in the deep terrestrial subsurface.</title>
        <authorList>
            <person name="Probst A.J."/>
            <person name="Ladd B."/>
            <person name="Jarett J.K."/>
            <person name="Geller-Mcgrath D.E."/>
            <person name="Sieber C.M.K."/>
            <person name="Emerson J.B."/>
            <person name="Anantharaman K."/>
            <person name="Thomas B.C."/>
            <person name="Malmstrom R."/>
            <person name="Stieglmeier M."/>
            <person name="Klingl A."/>
            <person name="Woyke T."/>
            <person name="Ryan C.M."/>
            <person name="Banfield J.F."/>
        </authorList>
    </citation>
    <scope>NUCLEOTIDE SEQUENCE [LARGE SCALE GENOMIC DNA]</scope>
</reference>
<dbReference type="PANTHER" id="PTHR17224">
    <property type="entry name" value="PEPTIDYL-TRNA HYDROLASE"/>
    <property type="match status" value="1"/>
</dbReference>
<evidence type="ECO:0000256" key="2">
    <source>
        <dbReference type="ARBA" id="ARBA00022801"/>
    </source>
</evidence>
<dbReference type="GO" id="GO:0000049">
    <property type="term" value="F:tRNA binding"/>
    <property type="evidence" value="ECO:0007669"/>
    <property type="project" value="UniProtKB-KW"/>
</dbReference>
<dbReference type="AlphaFoldDB" id="A0A2H0UHM5"/>
<protein>
    <submittedName>
        <fullName evidence="4">Aminoacyl-tRNA hydrolase</fullName>
    </submittedName>
</protein>
<sequence length="192" mass="20681">MFTIIGLGNPGAEYTNTRHNAGRVVLTEVLNNWGWGRPVHSAKLGGEICDGVIGTNSARVFFPDTFMNHSGRAAKKALTQEPGPLVVVYDDVDLPFGEFKLSFGRGAGGHNGVSSIINEIGTPDFLRVRVGIAPKGWFGQVIRPRGDKLADYVLGQLSSRELSKLVGISEDVGNALRLAVEKGREEAMGKYN</sequence>
<organism evidence="4 5">
    <name type="scientific">Candidatus Kaiserbacteria bacterium CG10_big_fil_rev_8_21_14_0_10_44_10</name>
    <dbReference type="NCBI Taxonomy" id="1974606"/>
    <lineage>
        <taxon>Bacteria</taxon>
        <taxon>Candidatus Kaiseribacteriota</taxon>
    </lineage>
</organism>
<evidence type="ECO:0000256" key="3">
    <source>
        <dbReference type="ARBA" id="ARBA00022884"/>
    </source>
</evidence>
<dbReference type="Proteomes" id="UP000229612">
    <property type="component" value="Unassembled WGS sequence"/>
</dbReference>
<keyword evidence="2 4" id="KW-0378">Hydrolase</keyword>
<dbReference type="Gene3D" id="3.40.50.1470">
    <property type="entry name" value="Peptidyl-tRNA hydrolase"/>
    <property type="match status" value="1"/>
</dbReference>